<sequence length="1054" mass="110446">MVLAVAMLAGIGLAALAWRLQEGPLPLPMLARELEKAFDTGRDGARLQIGEVAIAWAGWREGQRSPIELTMRQVEAIGADGVMHADLPDATLSLSPAWLLRGVLAPRALTVSGLTLRATRSEDGTLSLDLRRGDTEAAAAGEEPPAGEASPLLDLAAQLMRPPSDDAPLSALRSVRLSDTRLIVVDRQLGRSWTAEIDALALTRRAGGGIDLAGSGGLALGAERLGLRVAGTIDGATGRGRATVTVPTVRPAALARNAPRLAPLAMIDAPATLAVDVQLDGLRIPSMALARLRIGPGAIDLGAKGRIALASLEADVTLEEETLRIERAVLHPAQPSVLRAAAAAPTITGQAEARRAGAQWRIEAQFGLDQVAAADLGFYWPAGIARGAREWLTENLTDGVARDGNWRLTATVDPATGAFALASLDGTLDAEGLEVHWLRPIPPAAHANGRARFGLDAIEIDLTGGNQSGTAIEVREGKVRIGFTTDPEIAEIELVVGGPAADVWALLRQPRLGLFRSRPPPVDSVTGTLREGRLSLGFPMIAELPIEAMRISATGRAADIRIPRLVLGKDLERGAFDFTADPQGLRVNGTATVQGIAVRIQQTADFRNGPANQVVSRETVTGRAEVGQIAAFGLDPRPFVTGAVGLDIRNETRRNGQGRVQLRTDLRDARLSIDALAWAKPPGVAGQGEATFVLANGQLTAIDGIRVETADAQMRGRGTQLRRNMPRRIEIQQAHLGRSRFSGELVPPEGPGGDWTIAMRGPVLDIAPVLARSGSAAEGEAGGDDGAGVSLEAHFDRVLLQGDAALSGITATLGVNGRGLLAAAQVRGRVVGGGSLDLSVAPQLGRRRLRLTSDNGGALLRAFGVLRTIQGGRLSVDATYAHDRSGAPLAGTAELEEFAVENAPAVGKLLQAMSVFGVFEALSGQGLTFASLTAPFTLTPEALVLDDARAFSMSLGLTARGRIDRRRDAIDMEGTIVPAYVFNSLLGRIPLLGRIFSPEQGGGLFAATYRIRGPLADPAVSVNPLAALTPGFLRGIFGIGQDSATDAPPQPGRR</sequence>
<accession>A0ABS7A2R5</accession>
<dbReference type="EMBL" id="JAHYBZ010000001">
    <property type="protein sequence ID" value="MBW6396458.1"/>
    <property type="molecule type" value="Genomic_DNA"/>
</dbReference>
<organism evidence="1 2">
    <name type="scientific">Roseomonas alba</name>
    <dbReference type="NCBI Taxonomy" id="2846776"/>
    <lineage>
        <taxon>Bacteria</taxon>
        <taxon>Pseudomonadati</taxon>
        <taxon>Pseudomonadota</taxon>
        <taxon>Alphaproteobacteria</taxon>
        <taxon>Acetobacterales</taxon>
        <taxon>Roseomonadaceae</taxon>
        <taxon>Roseomonas</taxon>
    </lineage>
</organism>
<name>A0ABS7A2R5_9PROT</name>
<comment type="caution">
    <text evidence="1">The sequence shown here is derived from an EMBL/GenBank/DDBJ whole genome shotgun (WGS) entry which is preliminary data.</text>
</comment>
<protein>
    <submittedName>
        <fullName evidence="1">AsmA-like C-terminal region-containing protein</fullName>
    </submittedName>
</protein>
<keyword evidence="2" id="KW-1185">Reference proteome</keyword>
<evidence type="ECO:0000313" key="1">
    <source>
        <dbReference type="EMBL" id="MBW6396458.1"/>
    </source>
</evidence>
<proteinExistence type="predicted"/>
<gene>
    <name evidence="1" type="ORF">KPL78_01305</name>
</gene>
<dbReference type="Proteomes" id="UP001196565">
    <property type="component" value="Unassembled WGS sequence"/>
</dbReference>
<evidence type="ECO:0000313" key="2">
    <source>
        <dbReference type="Proteomes" id="UP001196565"/>
    </source>
</evidence>
<reference evidence="1 2" key="1">
    <citation type="submission" date="2021-07" db="EMBL/GenBank/DDBJ databases">
        <authorList>
            <person name="So Y."/>
        </authorList>
    </citation>
    <scope>NUCLEOTIDE SEQUENCE [LARGE SCALE GENOMIC DNA]</scope>
    <source>
        <strain evidence="1 2">HJA6</strain>
    </source>
</reference>